<evidence type="ECO:0000313" key="3">
    <source>
        <dbReference type="Proteomes" id="UP000036771"/>
    </source>
</evidence>
<protein>
    <submittedName>
        <fullName evidence="2">Uncharacterized protein</fullName>
    </submittedName>
</protein>
<sequence>MSITYAYPRGRKEPPIMMEDVPLGADDVLLHLREGDEPYMLITQDGTWMHVLACVINQMLTRPHLFNLCLEDWVVSLRNNPKRLQMFESVLRECGVPLPLRGVRLLPSASQNNPTATKGKTDDQT</sequence>
<name>A0A0K8MGJ0_9PROT</name>
<dbReference type="EMBL" id="BBVC01000109">
    <property type="protein sequence ID" value="GAO98979.1"/>
    <property type="molecule type" value="Genomic_DNA"/>
</dbReference>
<proteinExistence type="predicted"/>
<dbReference type="AlphaFoldDB" id="A0A0K8MGJ0"/>
<reference evidence="2 3" key="1">
    <citation type="submission" date="2015-03" db="EMBL/GenBank/DDBJ databases">
        <title>Caedibacter varicaedens, whole genome shotgun sequence.</title>
        <authorList>
            <person name="Suzuki H."/>
            <person name="Dapper A.L."/>
            <person name="Gibson A.K."/>
            <person name="Jackson C."/>
            <person name="Lee H."/>
            <person name="Pejaver V.R."/>
            <person name="Doak T."/>
            <person name="Lynch M."/>
        </authorList>
    </citation>
    <scope>NUCLEOTIDE SEQUENCE [LARGE SCALE GENOMIC DNA]</scope>
</reference>
<feature type="compositionally biased region" description="Polar residues" evidence="1">
    <location>
        <begin position="108"/>
        <end position="118"/>
    </location>
</feature>
<feature type="region of interest" description="Disordered" evidence="1">
    <location>
        <begin position="106"/>
        <end position="125"/>
    </location>
</feature>
<accession>A0A0K8MGJ0</accession>
<organism evidence="2 3">
    <name type="scientific">Caedimonas varicaedens</name>
    <dbReference type="NCBI Taxonomy" id="1629334"/>
    <lineage>
        <taxon>Bacteria</taxon>
        <taxon>Pseudomonadati</taxon>
        <taxon>Pseudomonadota</taxon>
        <taxon>Alphaproteobacteria</taxon>
        <taxon>Holosporales</taxon>
        <taxon>Caedimonadaceae</taxon>
        <taxon>Caedimonas</taxon>
    </lineage>
</organism>
<dbReference type="Proteomes" id="UP000036771">
    <property type="component" value="Unassembled WGS sequence"/>
</dbReference>
<keyword evidence="3" id="KW-1185">Reference proteome</keyword>
<evidence type="ECO:0000256" key="1">
    <source>
        <dbReference type="SAM" id="MobiDB-lite"/>
    </source>
</evidence>
<comment type="caution">
    <text evidence="2">The sequence shown here is derived from an EMBL/GenBank/DDBJ whole genome shotgun (WGS) entry which is preliminary data.</text>
</comment>
<dbReference type="STRING" id="1629334.Cva_01649"/>
<gene>
    <name evidence="2" type="ORF">Cva_01649</name>
</gene>
<evidence type="ECO:0000313" key="2">
    <source>
        <dbReference type="EMBL" id="GAO98979.1"/>
    </source>
</evidence>